<organism evidence="1 2">
    <name type="scientific">Cuscuta australis</name>
    <dbReference type="NCBI Taxonomy" id="267555"/>
    <lineage>
        <taxon>Eukaryota</taxon>
        <taxon>Viridiplantae</taxon>
        <taxon>Streptophyta</taxon>
        <taxon>Embryophyta</taxon>
        <taxon>Tracheophyta</taxon>
        <taxon>Spermatophyta</taxon>
        <taxon>Magnoliopsida</taxon>
        <taxon>eudicotyledons</taxon>
        <taxon>Gunneridae</taxon>
        <taxon>Pentapetalae</taxon>
        <taxon>asterids</taxon>
        <taxon>lamiids</taxon>
        <taxon>Solanales</taxon>
        <taxon>Convolvulaceae</taxon>
        <taxon>Cuscuteae</taxon>
        <taxon>Cuscuta</taxon>
        <taxon>Cuscuta subgen. Grammica</taxon>
        <taxon>Cuscuta sect. Cleistogrammica</taxon>
    </lineage>
</organism>
<sequence length="77" mass="8745">MMLEENRDLQRQLLQKHAKDLEETQKRTCHITSSKIFQSITVYGSNQSTKRLELVRTGGQVPGGEIITENSNSNCHS</sequence>
<protein>
    <submittedName>
        <fullName evidence="1">Uncharacterized protein</fullName>
    </submittedName>
</protein>
<name>A0A328EBB3_9ASTE</name>
<dbReference type="AlphaFoldDB" id="A0A328EBB3"/>
<comment type="caution">
    <text evidence="1">The sequence shown here is derived from an EMBL/GenBank/DDBJ whole genome shotgun (WGS) entry which is preliminary data.</text>
</comment>
<gene>
    <name evidence="1" type="ORF">DM860_013676</name>
</gene>
<accession>A0A328EBB3</accession>
<evidence type="ECO:0000313" key="2">
    <source>
        <dbReference type="Proteomes" id="UP000249390"/>
    </source>
</evidence>
<reference evidence="1 2" key="1">
    <citation type="submission" date="2018-06" db="EMBL/GenBank/DDBJ databases">
        <title>The Genome of Cuscuta australis (Dodder) Provides Insight into the Evolution of Plant Parasitism.</title>
        <authorList>
            <person name="Liu H."/>
        </authorList>
    </citation>
    <scope>NUCLEOTIDE SEQUENCE [LARGE SCALE GENOMIC DNA]</scope>
    <source>
        <strain evidence="2">cv. Yunnan</strain>
        <tissue evidence="1">Vines</tissue>
    </source>
</reference>
<dbReference type="Proteomes" id="UP000249390">
    <property type="component" value="Unassembled WGS sequence"/>
</dbReference>
<dbReference type="EMBL" id="NQVE01000005">
    <property type="protein sequence ID" value="RAL54980.1"/>
    <property type="molecule type" value="Genomic_DNA"/>
</dbReference>
<keyword evidence="2" id="KW-1185">Reference proteome</keyword>
<evidence type="ECO:0000313" key="1">
    <source>
        <dbReference type="EMBL" id="RAL54980.1"/>
    </source>
</evidence>
<proteinExistence type="predicted"/>